<dbReference type="GO" id="GO:0043200">
    <property type="term" value="P:response to amino acid"/>
    <property type="evidence" value="ECO:0007669"/>
    <property type="project" value="TreeGrafter"/>
</dbReference>
<dbReference type="PRINTS" id="PR00033">
    <property type="entry name" value="HTHASNC"/>
</dbReference>
<dbReference type="InterPro" id="IPR036390">
    <property type="entry name" value="WH_DNA-bd_sf"/>
</dbReference>
<keyword evidence="6" id="KW-1185">Reference proteome</keyword>
<dbReference type="InterPro" id="IPR019885">
    <property type="entry name" value="Tscrpt_reg_HTH_AsnC-type_CS"/>
</dbReference>
<dbReference type="EMBL" id="JACBZO010000001">
    <property type="protein sequence ID" value="NYI41926.1"/>
    <property type="molecule type" value="Genomic_DNA"/>
</dbReference>
<evidence type="ECO:0000256" key="1">
    <source>
        <dbReference type="ARBA" id="ARBA00023015"/>
    </source>
</evidence>
<dbReference type="InterPro" id="IPR000485">
    <property type="entry name" value="AsnC-type_HTH_dom"/>
</dbReference>
<organism evidence="5 6">
    <name type="scientific">Demequina lutea</name>
    <dbReference type="NCBI Taxonomy" id="431489"/>
    <lineage>
        <taxon>Bacteria</taxon>
        <taxon>Bacillati</taxon>
        <taxon>Actinomycetota</taxon>
        <taxon>Actinomycetes</taxon>
        <taxon>Micrococcales</taxon>
        <taxon>Demequinaceae</taxon>
        <taxon>Demequina</taxon>
    </lineage>
</organism>
<dbReference type="PANTHER" id="PTHR30154">
    <property type="entry name" value="LEUCINE-RESPONSIVE REGULATORY PROTEIN"/>
    <property type="match status" value="1"/>
</dbReference>
<comment type="caution">
    <text evidence="5">The sequence shown here is derived from an EMBL/GenBank/DDBJ whole genome shotgun (WGS) entry which is preliminary data.</text>
</comment>
<feature type="domain" description="HTH asnC-type" evidence="4">
    <location>
        <begin position="1"/>
        <end position="77"/>
    </location>
</feature>
<dbReference type="GO" id="GO:0043565">
    <property type="term" value="F:sequence-specific DNA binding"/>
    <property type="evidence" value="ECO:0007669"/>
    <property type="project" value="InterPro"/>
</dbReference>
<dbReference type="Pfam" id="PF13404">
    <property type="entry name" value="HTH_AsnC-type"/>
    <property type="match status" value="1"/>
</dbReference>
<dbReference type="SUPFAM" id="SSF46785">
    <property type="entry name" value="Winged helix' DNA-binding domain"/>
    <property type="match status" value="1"/>
</dbReference>
<dbReference type="Gene3D" id="3.30.70.920">
    <property type="match status" value="1"/>
</dbReference>
<dbReference type="InterPro" id="IPR019888">
    <property type="entry name" value="Tscrpt_reg_AsnC-like"/>
</dbReference>
<keyword evidence="2" id="KW-0238">DNA-binding</keyword>
<evidence type="ECO:0000256" key="3">
    <source>
        <dbReference type="ARBA" id="ARBA00023163"/>
    </source>
</evidence>
<accession>A0A7Z0CHW6</accession>
<dbReference type="InterPro" id="IPR019887">
    <property type="entry name" value="Tscrpt_reg_AsnC/Lrp_C"/>
</dbReference>
<dbReference type="GO" id="GO:0005829">
    <property type="term" value="C:cytosol"/>
    <property type="evidence" value="ECO:0007669"/>
    <property type="project" value="TreeGrafter"/>
</dbReference>
<evidence type="ECO:0000313" key="6">
    <source>
        <dbReference type="Proteomes" id="UP000547973"/>
    </source>
</evidence>
<dbReference type="SUPFAM" id="SSF54909">
    <property type="entry name" value="Dimeric alpha+beta barrel"/>
    <property type="match status" value="1"/>
</dbReference>
<dbReference type="PANTHER" id="PTHR30154:SF34">
    <property type="entry name" value="TRANSCRIPTIONAL REGULATOR AZLB"/>
    <property type="match status" value="1"/>
</dbReference>
<evidence type="ECO:0000259" key="4">
    <source>
        <dbReference type="PROSITE" id="PS50956"/>
    </source>
</evidence>
<name>A0A7Z0CHW6_9MICO</name>
<protein>
    <submittedName>
        <fullName evidence="5">Lrp/AsnC family leucine-responsive transcriptional regulator</fullName>
    </submittedName>
</protein>
<reference evidence="5 6" key="1">
    <citation type="submission" date="2020-07" db="EMBL/GenBank/DDBJ databases">
        <title>Sequencing the genomes of 1000 actinobacteria strains.</title>
        <authorList>
            <person name="Klenk H.-P."/>
        </authorList>
    </citation>
    <scope>NUCLEOTIDE SEQUENCE [LARGE SCALE GENOMIC DNA]</scope>
    <source>
        <strain evidence="5 6">DSM 19970</strain>
    </source>
</reference>
<sequence length="147" mass="15609">MDRIDGEILGILAQNARVSFSALGSAVGLSANAVAARVRRLENDGVIVGYTTVVAADAPRPVASLEVFIDVRLDGSTDFDTFADKLTAFPEVADSVHMTGPYDALIHAYVPDTGALDVFLGRLKRECGAGQTQTRVALRSGSRTSRR</sequence>
<keyword evidence="3" id="KW-0804">Transcription</keyword>
<evidence type="ECO:0000256" key="2">
    <source>
        <dbReference type="ARBA" id="ARBA00023125"/>
    </source>
</evidence>
<dbReference type="InterPro" id="IPR011008">
    <property type="entry name" value="Dimeric_a/b-barrel"/>
</dbReference>
<dbReference type="PROSITE" id="PS50956">
    <property type="entry name" value="HTH_ASNC_2"/>
    <property type="match status" value="1"/>
</dbReference>
<keyword evidence="1" id="KW-0805">Transcription regulation</keyword>
<dbReference type="InterPro" id="IPR036388">
    <property type="entry name" value="WH-like_DNA-bd_sf"/>
</dbReference>
<dbReference type="RefSeq" id="WP_062076260.1">
    <property type="nucleotide sequence ID" value="NZ_BBRC01000024.1"/>
</dbReference>
<dbReference type="AlphaFoldDB" id="A0A7Z0CHW6"/>
<proteinExistence type="predicted"/>
<dbReference type="Gene3D" id="1.10.10.10">
    <property type="entry name" value="Winged helix-like DNA-binding domain superfamily/Winged helix DNA-binding domain"/>
    <property type="match status" value="1"/>
</dbReference>
<dbReference type="Proteomes" id="UP000547973">
    <property type="component" value="Unassembled WGS sequence"/>
</dbReference>
<dbReference type="PROSITE" id="PS00519">
    <property type="entry name" value="HTH_ASNC_1"/>
    <property type="match status" value="1"/>
</dbReference>
<dbReference type="SMART" id="SM00344">
    <property type="entry name" value="HTH_ASNC"/>
    <property type="match status" value="1"/>
</dbReference>
<dbReference type="OrthoDB" id="166264at2"/>
<dbReference type="Pfam" id="PF01037">
    <property type="entry name" value="AsnC_trans_reg"/>
    <property type="match status" value="1"/>
</dbReference>
<evidence type="ECO:0000313" key="5">
    <source>
        <dbReference type="EMBL" id="NYI41926.1"/>
    </source>
</evidence>
<gene>
    <name evidence="5" type="ORF">BKA03_002045</name>
</gene>